<proteinExistence type="predicted"/>
<organism evidence="2 3">
    <name type="scientific">Christensenella hongkongensis</name>
    <dbReference type="NCBI Taxonomy" id="270498"/>
    <lineage>
        <taxon>Bacteria</taxon>
        <taxon>Bacillati</taxon>
        <taxon>Bacillota</taxon>
        <taxon>Clostridia</taxon>
        <taxon>Christensenellales</taxon>
        <taxon>Christensenellaceae</taxon>
        <taxon>Christensenella</taxon>
    </lineage>
</organism>
<dbReference type="Proteomes" id="UP000034076">
    <property type="component" value="Unassembled WGS sequence"/>
</dbReference>
<evidence type="ECO:0000256" key="1">
    <source>
        <dbReference type="SAM" id="MobiDB-lite"/>
    </source>
</evidence>
<feature type="region of interest" description="Disordered" evidence="1">
    <location>
        <begin position="22"/>
        <end position="62"/>
    </location>
</feature>
<feature type="compositionally biased region" description="Basic residues" evidence="1">
    <location>
        <begin position="40"/>
        <end position="51"/>
    </location>
</feature>
<dbReference type="AlphaFoldDB" id="A0A0M2NH60"/>
<evidence type="ECO:0000313" key="3">
    <source>
        <dbReference type="Proteomes" id="UP000034076"/>
    </source>
</evidence>
<accession>A0A0M2NH60</accession>
<protein>
    <submittedName>
        <fullName evidence="2">Uncharacterized protein</fullName>
    </submittedName>
</protein>
<reference evidence="2 3" key="1">
    <citation type="submission" date="2015-04" db="EMBL/GenBank/DDBJ databases">
        <title>Draft genome sequence of bacteremic isolate Catabacter hongkongensis type strain HKU16T.</title>
        <authorList>
            <person name="Lau S.K."/>
            <person name="Teng J.L."/>
            <person name="Huang Y."/>
            <person name="Curreem S.O."/>
            <person name="Tsui S.K."/>
            <person name="Woo P.C."/>
        </authorList>
    </citation>
    <scope>NUCLEOTIDE SEQUENCE [LARGE SCALE GENOMIC DNA]</scope>
    <source>
        <strain evidence="2 3">HKU16</strain>
    </source>
</reference>
<evidence type="ECO:0000313" key="2">
    <source>
        <dbReference type="EMBL" id="KKI51889.1"/>
    </source>
</evidence>
<name>A0A0M2NH60_9FIRM</name>
<gene>
    <name evidence="2" type="ORF">CHK_0572</name>
</gene>
<comment type="caution">
    <text evidence="2">The sequence shown here is derived from an EMBL/GenBank/DDBJ whole genome shotgun (WGS) entry which is preliminary data.</text>
</comment>
<feature type="compositionally biased region" description="Basic and acidic residues" evidence="1">
    <location>
        <begin position="24"/>
        <end position="33"/>
    </location>
</feature>
<keyword evidence="3" id="KW-1185">Reference proteome</keyword>
<dbReference type="EMBL" id="LAYJ01000053">
    <property type="protein sequence ID" value="KKI51889.1"/>
    <property type="molecule type" value="Genomic_DNA"/>
</dbReference>
<dbReference type="STRING" id="270498.CHK_0572"/>
<sequence length="62" mass="7412">MYFTEGKDLEYEKMMREIPGFNRGEIKPQEKKQCSSRLTYNRKKCLQKRKGKPGEKSVLLQK</sequence>